<accession>A0AA88JHL0</accession>
<sequence>MRDETIVEALIRINQMAKMSVRFQADRCNRSGGSKSSNWMAKTSVRFRADGKLRQKN</sequence>
<evidence type="ECO:0000313" key="2">
    <source>
        <dbReference type="Proteomes" id="UP001187192"/>
    </source>
</evidence>
<organism evidence="1 2">
    <name type="scientific">Ficus carica</name>
    <name type="common">Common fig</name>
    <dbReference type="NCBI Taxonomy" id="3494"/>
    <lineage>
        <taxon>Eukaryota</taxon>
        <taxon>Viridiplantae</taxon>
        <taxon>Streptophyta</taxon>
        <taxon>Embryophyta</taxon>
        <taxon>Tracheophyta</taxon>
        <taxon>Spermatophyta</taxon>
        <taxon>Magnoliopsida</taxon>
        <taxon>eudicotyledons</taxon>
        <taxon>Gunneridae</taxon>
        <taxon>Pentapetalae</taxon>
        <taxon>rosids</taxon>
        <taxon>fabids</taxon>
        <taxon>Rosales</taxon>
        <taxon>Moraceae</taxon>
        <taxon>Ficeae</taxon>
        <taxon>Ficus</taxon>
    </lineage>
</organism>
<name>A0AA88JHL0_FICCA</name>
<reference evidence="1" key="1">
    <citation type="submission" date="2023-07" db="EMBL/GenBank/DDBJ databases">
        <title>draft genome sequence of fig (Ficus carica).</title>
        <authorList>
            <person name="Takahashi T."/>
            <person name="Nishimura K."/>
        </authorList>
    </citation>
    <scope>NUCLEOTIDE SEQUENCE</scope>
</reference>
<evidence type="ECO:0000313" key="1">
    <source>
        <dbReference type="EMBL" id="GMN72726.1"/>
    </source>
</evidence>
<comment type="caution">
    <text evidence="1">The sequence shown here is derived from an EMBL/GenBank/DDBJ whole genome shotgun (WGS) entry which is preliminary data.</text>
</comment>
<dbReference type="EMBL" id="BTGU01013009">
    <property type="protein sequence ID" value="GMN72726.1"/>
    <property type="molecule type" value="Genomic_DNA"/>
</dbReference>
<dbReference type="AlphaFoldDB" id="A0AA88JHL0"/>
<protein>
    <submittedName>
        <fullName evidence="1">Uncharacterized protein</fullName>
    </submittedName>
</protein>
<proteinExistence type="predicted"/>
<dbReference type="Proteomes" id="UP001187192">
    <property type="component" value="Unassembled WGS sequence"/>
</dbReference>
<gene>
    <name evidence="1" type="ORF">TIFTF001_053597</name>
</gene>
<keyword evidence="2" id="KW-1185">Reference proteome</keyword>